<reference evidence="2 3" key="1">
    <citation type="journal article" date="2019" name="Int. J. Syst. Evol. Microbiol.">
        <title>The Global Catalogue of Microorganisms (GCM) 10K type strain sequencing project: providing services to taxonomists for standard genome sequencing and annotation.</title>
        <authorList>
            <consortium name="The Broad Institute Genomics Platform"/>
            <consortium name="The Broad Institute Genome Sequencing Center for Infectious Disease"/>
            <person name="Wu L."/>
            <person name="Ma J."/>
        </authorList>
    </citation>
    <scope>NUCLEOTIDE SEQUENCE [LARGE SCALE GENOMIC DNA]</scope>
    <source>
        <strain evidence="2 3">JCM 14735</strain>
    </source>
</reference>
<sequence>MLKQGRWISAMAAAVMLVTGVVQLVDGRQHWWPMIVGAVLMVIAVVLLAREQRREEDR</sequence>
<feature type="transmembrane region" description="Helical" evidence="1">
    <location>
        <begin position="7"/>
        <end position="25"/>
    </location>
</feature>
<evidence type="ECO:0000313" key="3">
    <source>
        <dbReference type="Proteomes" id="UP001501204"/>
    </source>
</evidence>
<dbReference type="EMBL" id="BAAAOA010000007">
    <property type="protein sequence ID" value="GAA1749810.1"/>
    <property type="molecule type" value="Genomic_DNA"/>
</dbReference>
<name>A0ABN2K7B7_9MICC</name>
<proteinExistence type="predicted"/>
<keyword evidence="1" id="KW-0812">Transmembrane</keyword>
<comment type="caution">
    <text evidence="2">The sequence shown here is derived from an EMBL/GenBank/DDBJ whole genome shotgun (WGS) entry which is preliminary data.</text>
</comment>
<keyword evidence="3" id="KW-1185">Reference proteome</keyword>
<keyword evidence="1" id="KW-1133">Transmembrane helix</keyword>
<feature type="transmembrane region" description="Helical" evidence="1">
    <location>
        <begin position="31"/>
        <end position="49"/>
    </location>
</feature>
<dbReference type="Proteomes" id="UP001501204">
    <property type="component" value="Unassembled WGS sequence"/>
</dbReference>
<dbReference type="RefSeq" id="WP_344119675.1">
    <property type="nucleotide sequence ID" value="NZ_BAAAOA010000007.1"/>
</dbReference>
<protein>
    <submittedName>
        <fullName evidence="2">Uncharacterized protein</fullName>
    </submittedName>
</protein>
<keyword evidence="1" id="KW-0472">Membrane</keyword>
<accession>A0ABN2K7B7</accession>
<organism evidence="2 3">
    <name type="scientific">Kocuria aegyptia</name>
    <dbReference type="NCBI Taxonomy" id="330943"/>
    <lineage>
        <taxon>Bacteria</taxon>
        <taxon>Bacillati</taxon>
        <taxon>Actinomycetota</taxon>
        <taxon>Actinomycetes</taxon>
        <taxon>Micrococcales</taxon>
        <taxon>Micrococcaceae</taxon>
        <taxon>Kocuria</taxon>
    </lineage>
</organism>
<evidence type="ECO:0000256" key="1">
    <source>
        <dbReference type="SAM" id="Phobius"/>
    </source>
</evidence>
<gene>
    <name evidence="2" type="ORF">GCM10009767_05910</name>
</gene>
<evidence type="ECO:0000313" key="2">
    <source>
        <dbReference type="EMBL" id="GAA1749810.1"/>
    </source>
</evidence>